<evidence type="ECO:0000313" key="2">
    <source>
        <dbReference type="EMBL" id="VUE36458.1"/>
    </source>
</evidence>
<dbReference type="EMBL" id="LT960551">
    <property type="protein sequence ID" value="SOK58689.1"/>
    <property type="molecule type" value="Genomic_DNA"/>
</dbReference>
<reference evidence="3" key="2">
    <citation type="submission" date="2017-10" db="EMBL/GenBank/DDBJ databases">
        <authorList>
            <person name="Skurnik M."/>
        </authorList>
    </citation>
    <scope>NUCLEOTIDE SEQUENCE [LARGE SCALE GENOMIC DNA]</scope>
</reference>
<dbReference type="KEGG" id="vg:40100830"/>
<name>A0A2C9CXP4_9CAUD</name>
<proteinExistence type="predicted"/>
<sequence>MGSDVKASINVKLVKQPRGMKGAKPDIEQIHIDLCSIVENETFSINSNTHLVAEPECRWHSIDADMKKLSVLYPGILFTVNVSIPDYEVNELHYFYEGKTHEAVITFSPFNEELLK</sequence>
<dbReference type="Proteomes" id="UP000317227">
    <property type="component" value="Segment"/>
</dbReference>
<dbReference type="OrthoDB" id="22427at10239"/>
<keyword evidence="3" id="KW-1185">Reference proteome</keyword>
<organism evidence="1 3">
    <name type="scientific">Yersinia phage fHe-Yen9-04</name>
    <dbReference type="NCBI Taxonomy" id="2052742"/>
    <lineage>
        <taxon>Viruses</taxon>
        <taxon>Duplodnaviria</taxon>
        <taxon>Heunggongvirae</taxon>
        <taxon>Uroviricota</taxon>
        <taxon>Caudoviricetes</taxon>
        <taxon>Eneladusvirus</taxon>
        <taxon>Eneladusvirus Yen904</taxon>
    </lineage>
</organism>
<dbReference type="EMBL" id="LR596615">
    <property type="protein sequence ID" value="VUE36458.1"/>
    <property type="molecule type" value="Genomic_DNA"/>
</dbReference>
<evidence type="ECO:0008006" key="5">
    <source>
        <dbReference type="Google" id="ProtNLM"/>
    </source>
</evidence>
<reference evidence="2 4" key="3">
    <citation type="submission" date="2019-06" db="EMBL/GenBank/DDBJ databases">
        <authorList>
            <person name="Bower L."/>
            <person name="Leinonen R."/>
        </authorList>
    </citation>
    <scope>NUCLEOTIDE SEQUENCE [LARGE SCALE GENOMIC DNA]</scope>
</reference>
<evidence type="ECO:0000313" key="1">
    <source>
        <dbReference type="EMBL" id="SOK58689.1"/>
    </source>
</evidence>
<accession>A0A2C9CXP4</accession>
<reference evidence="1" key="1">
    <citation type="submission" date="2017-10" db="EMBL/GenBank/DDBJ databases">
        <authorList>
            <person name="Banno H."/>
            <person name="Chua N.-H."/>
        </authorList>
    </citation>
    <scope>NUCLEOTIDE SEQUENCE [LARGE SCALE GENOMIC DNA]</scope>
</reference>
<dbReference type="GeneID" id="40100830"/>
<protein>
    <recommendedName>
        <fullName evidence="5">Phage protein</fullName>
    </recommendedName>
</protein>
<dbReference type="Proteomes" id="UP000240931">
    <property type="component" value="Segment"/>
</dbReference>
<evidence type="ECO:0000313" key="3">
    <source>
        <dbReference type="Proteomes" id="UP000240931"/>
    </source>
</evidence>
<dbReference type="RefSeq" id="YP_009624022.1">
    <property type="nucleotide sequence ID" value="NC_042116.1"/>
</dbReference>
<gene>
    <name evidence="1" type="primary">g412</name>
</gene>
<evidence type="ECO:0000313" key="4">
    <source>
        <dbReference type="Proteomes" id="UP000317227"/>
    </source>
</evidence>